<evidence type="ECO:0000313" key="4">
    <source>
        <dbReference type="EMBL" id="AXQ56585.1"/>
    </source>
</evidence>
<accession>A0A385DDT2</accession>
<keyword evidence="2" id="KW-0472">Membrane</keyword>
<dbReference type="Proteomes" id="UP000259636">
    <property type="component" value="Chromosome"/>
</dbReference>
<evidence type="ECO:0000256" key="2">
    <source>
        <dbReference type="SAM" id="Phobius"/>
    </source>
</evidence>
<feature type="compositionally biased region" description="Basic and acidic residues" evidence="1">
    <location>
        <begin position="141"/>
        <end position="157"/>
    </location>
</feature>
<dbReference type="InterPro" id="IPR049082">
    <property type="entry name" value="T7SS_signal"/>
</dbReference>
<feature type="region of interest" description="Disordered" evidence="1">
    <location>
        <begin position="1"/>
        <end position="26"/>
    </location>
</feature>
<proteinExistence type="predicted"/>
<keyword evidence="2" id="KW-1133">Transmembrane helix</keyword>
<evidence type="ECO:0000256" key="1">
    <source>
        <dbReference type="SAM" id="MobiDB-lite"/>
    </source>
</evidence>
<evidence type="ECO:0000313" key="5">
    <source>
        <dbReference type="Proteomes" id="UP000259636"/>
    </source>
</evidence>
<sequence>MSARPASHRWEVVGESSDPVPGDPEDVARLGRELRRTAEAIEKQAGEIKALASVEAWKSKTAEEYRDQAKGASDKLRKAFRRYDEASRALGTTVDADVCSNQYASELARAQKMADQALSDAETADEDRRTAKSALAAQPDDTPKDDPATKRHEKAEENADSALKAAKDAVDAAKSIRDAAAKRAADAIHDVIEDDGLKDGWKDKFQNWVHENSGWLKEISKWAGRIALAAGVLALVVGWIPVIGQIAAAALNAVALLASVTALAVDLVLYLGGEGSLKAVLLDAVGVATFGLGRAAIAGGKAVAAGAKAAARTNIFRSARAAGMKAKDAWKIANRGGSQGGLRGGEHAAAVRAAPSGRIPTLANIKEGFSPVAMGKDTWKAVTSLGPSPTALARPRSLGTLDPDLAGAAQGMRNIAEAGRGADEVLKAGSNFTSMSNLWFGSTTAGVAAGYEGVTGGISEAVDSVRK</sequence>
<protein>
    <recommendedName>
        <fullName evidence="3">Putative T7SS secretion signal domain-containing protein</fullName>
    </recommendedName>
</protein>
<dbReference type="Pfam" id="PF21725">
    <property type="entry name" value="T7SS_signal"/>
    <property type="match status" value="1"/>
</dbReference>
<gene>
    <name evidence="4" type="ORF">D0C37_19645</name>
</gene>
<name>A0A385DDT2_9ACTN</name>
<dbReference type="RefSeq" id="WP_101277965.1">
    <property type="nucleotide sequence ID" value="NZ_CP031742.1"/>
</dbReference>
<dbReference type="EMBL" id="CP031742">
    <property type="protein sequence ID" value="AXQ56585.1"/>
    <property type="molecule type" value="Genomic_DNA"/>
</dbReference>
<feature type="transmembrane region" description="Helical" evidence="2">
    <location>
        <begin position="246"/>
        <end position="271"/>
    </location>
</feature>
<reference evidence="4 5" key="1">
    <citation type="submission" date="2018-08" db="EMBL/GenBank/DDBJ databases">
        <authorList>
            <person name="Ferrada E.E."/>
            <person name="Latorre B.A."/>
        </authorList>
    </citation>
    <scope>NUCLEOTIDE SEQUENCE [LARGE SCALE GENOMIC DNA]</scope>
    <source>
        <strain evidence="4 5">VK-A60T</strain>
    </source>
</reference>
<dbReference type="AlphaFoldDB" id="A0A385DDT2"/>
<dbReference type="GeneID" id="300116366"/>
<feature type="domain" description="Putative T7SS secretion signal" evidence="3">
    <location>
        <begin position="19"/>
        <end position="190"/>
    </location>
</feature>
<feature type="transmembrane region" description="Helical" evidence="2">
    <location>
        <begin position="222"/>
        <end position="240"/>
    </location>
</feature>
<evidence type="ECO:0000259" key="3">
    <source>
        <dbReference type="Pfam" id="PF21725"/>
    </source>
</evidence>
<dbReference type="KEGG" id="sky:D0C37_19645"/>
<keyword evidence="2" id="KW-0812">Transmembrane</keyword>
<feature type="region of interest" description="Disordered" evidence="1">
    <location>
        <begin position="116"/>
        <end position="164"/>
    </location>
</feature>
<organism evidence="4 5">
    <name type="scientific">Streptomyces koyangensis</name>
    <dbReference type="NCBI Taxonomy" id="188770"/>
    <lineage>
        <taxon>Bacteria</taxon>
        <taxon>Bacillati</taxon>
        <taxon>Actinomycetota</taxon>
        <taxon>Actinomycetes</taxon>
        <taxon>Kitasatosporales</taxon>
        <taxon>Streptomycetaceae</taxon>
        <taxon>Streptomyces</taxon>
        <taxon>Streptomyces aurantiacus group</taxon>
    </lineage>
</organism>